<dbReference type="EMBL" id="CP004025">
    <property type="protein sequence ID" value="AGC46246.1"/>
    <property type="molecule type" value="Genomic_DNA"/>
</dbReference>
<protein>
    <recommendedName>
        <fullName evidence="1">Immunity protein 52 domain-containing protein</fullName>
    </recommendedName>
</protein>
<accession>L7UBH1</accession>
<reference evidence="2 3" key="1">
    <citation type="journal article" date="2013" name="Genome Announc.">
        <title>Complete genome sequence of Myxococcus stipitatus strain DSM 14675, a fruiting myxobacterium.</title>
        <authorList>
            <person name="Huntley S."/>
            <person name="Kneip S."/>
            <person name="Treuner-Lange A."/>
            <person name="Sogaard-Andersen L."/>
        </authorList>
    </citation>
    <scope>NUCLEOTIDE SEQUENCE [LARGE SCALE GENOMIC DNA]</scope>
    <source>
        <strain evidence="3">DSM 14675 / JCM 12634 / Mx s8</strain>
    </source>
</reference>
<dbReference type="Proteomes" id="UP000011131">
    <property type="component" value="Chromosome"/>
</dbReference>
<dbReference type="InterPro" id="IPR028969">
    <property type="entry name" value="Imm52"/>
</dbReference>
<dbReference type="HOGENOM" id="CLU_1265815_0_0_7"/>
<dbReference type="Pfam" id="PF15579">
    <property type="entry name" value="Imm52"/>
    <property type="match status" value="1"/>
</dbReference>
<evidence type="ECO:0000259" key="1">
    <source>
        <dbReference type="Pfam" id="PF15579"/>
    </source>
</evidence>
<dbReference type="PATRIC" id="fig|1278073.3.peg.5032"/>
<organism evidence="2 3">
    <name type="scientific">Myxococcus stipitatus (strain DSM 14675 / JCM 12634 / Mx s8)</name>
    <dbReference type="NCBI Taxonomy" id="1278073"/>
    <lineage>
        <taxon>Bacteria</taxon>
        <taxon>Pseudomonadati</taxon>
        <taxon>Myxococcota</taxon>
        <taxon>Myxococcia</taxon>
        <taxon>Myxococcales</taxon>
        <taxon>Cystobacterineae</taxon>
        <taxon>Myxococcaceae</taxon>
        <taxon>Myxococcus</taxon>
    </lineage>
</organism>
<evidence type="ECO:0000313" key="2">
    <source>
        <dbReference type="EMBL" id="AGC46246.1"/>
    </source>
</evidence>
<sequence length="236" mass="25551">MKENYYVGVYWPGRVEPVEAYARRAAGFFGSLRTIEPSLGRWFEKAASRADALRRPIAPNAESLMGLYKAKSRRDAAVSLSAWNGERDGASTSVRISCGSAPGGLSDLCVMELPTEDEARARVVTAPVLARILRAAVDSWDAEWGVATSIAHRDAVSEFATPGTFMGWATYVSRQRGPVPPLPSRVCVEPVGDKGTLIVLTPERFTASNPEHVELAEVVRASLDRAGLLKPLQAQP</sequence>
<proteinExistence type="predicted"/>
<dbReference type="KEGG" id="msd:MYSTI_04958"/>
<dbReference type="RefSeq" id="WP_015350502.1">
    <property type="nucleotide sequence ID" value="NC_020126.1"/>
</dbReference>
<gene>
    <name evidence="2" type="ordered locus">MYSTI_04958</name>
</gene>
<dbReference type="AlphaFoldDB" id="L7UBH1"/>
<name>L7UBH1_MYXSD</name>
<dbReference type="eggNOG" id="ENOG50342QC">
    <property type="taxonomic scope" value="Bacteria"/>
</dbReference>
<evidence type="ECO:0000313" key="3">
    <source>
        <dbReference type="Proteomes" id="UP000011131"/>
    </source>
</evidence>
<feature type="domain" description="Immunity protein 52" evidence="1">
    <location>
        <begin position="3"/>
        <end position="232"/>
    </location>
</feature>
<keyword evidence="3" id="KW-1185">Reference proteome</keyword>